<sequence>MLSAIWPCMPRAPTTLVTPCMEVPTVHGRHLFPLRGTKGAPRVGSVGFTGARTATAAEMGGKRGSSAMAVWAVSALLAAALLSARAAEGMAALEICNMDAEKLADCLPAVRGPVPPSPSDSCCAALRAADLPCFCRYKDSLILRSVGIDPKLAAALPTKCSIELPPECSS</sequence>
<feature type="non-terminal residue" evidence="2">
    <location>
        <position position="170"/>
    </location>
</feature>
<dbReference type="InterPro" id="IPR036312">
    <property type="entry name" value="Bifun_inhib/LTP/seed_sf"/>
</dbReference>
<dbReference type="InterPro" id="IPR016140">
    <property type="entry name" value="Bifunc_inhib/LTP/seed_store"/>
</dbReference>
<dbReference type="PANTHER" id="PTHR33122:SF60">
    <property type="entry name" value="LIPID-TRANSFER PROTEIN DIR1-RELATED"/>
    <property type="match status" value="1"/>
</dbReference>
<keyword evidence="3" id="KW-1185">Reference proteome</keyword>
<dbReference type="Proteomes" id="UP000652761">
    <property type="component" value="Unassembled WGS sequence"/>
</dbReference>
<dbReference type="PANTHER" id="PTHR33122">
    <property type="entry name" value="LIPID BINDING PROTEIN-RELATED"/>
    <property type="match status" value="1"/>
</dbReference>
<dbReference type="EMBL" id="NMUH01007829">
    <property type="protein sequence ID" value="MQM17897.1"/>
    <property type="molecule type" value="Genomic_DNA"/>
</dbReference>
<reference evidence="2" key="1">
    <citation type="submission" date="2017-07" db="EMBL/GenBank/DDBJ databases">
        <title>Taro Niue Genome Assembly and Annotation.</title>
        <authorList>
            <person name="Atibalentja N."/>
            <person name="Keating K."/>
            <person name="Fields C.J."/>
        </authorList>
    </citation>
    <scope>NUCLEOTIDE SEQUENCE</scope>
    <source>
        <strain evidence="2">Niue_2</strain>
        <tissue evidence="2">Leaf</tissue>
    </source>
</reference>
<accession>A0A843XFG3</accession>
<dbReference type="Gene3D" id="1.10.110.10">
    <property type="entry name" value="Plant lipid-transfer and hydrophobic proteins"/>
    <property type="match status" value="1"/>
</dbReference>
<proteinExistence type="predicted"/>
<dbReference type="InterPro" id="IPR039265">
    <property type="entry name" value="DIR1-like"/>
</dbReference>
<evidence type="ECO:0000259" key="1">
    <source>
        <dbReference type="SMART" id="SM00499"/>
    </source>
</evidence>
<dbReference type="AlphaFoldDB" id="A0A843XFG3"/>
<dbReference type="SMART" id="SM00499">
    <property type="entry name" value="AAI"/>
    <property type="match status" value="1"/>
</dbReference>
<dbReference type="GO" id="GO:0009627">
    <property type="term" value="P:systemic acquired resistance"/>
    <property type="evidence" value="ECO:0007669"/>
    <property type="project" value="InterPro"/>
</dbReference>
<gene>
    <name evidence="2" type="ORF">Taro_050879</name>
</gene>
<dbReference type="OrthoDB" id="643149at2759"/>
<comment type="caution">
    <text evidence="2">The sequence shown here is derived from an EMBL/GenBank/DDBJ whole genome shotgun (WGS) entry which is preliminary data.</text>
</comment>
<organism evidence="2 3">
    <name type="scientific">Colocasia esculenta</name>
    <name type="common">Wild taro</name>
    <name type="synonym">Arum esculentum</name>
    <dbReference type="NCBI Taxonomy" id="4460"/>
    <lineage>
        <taxon>Eukaryota</taxon>
        <taxon>Viridiplantae</taxon>
        <taxon>Streptophyta</taxon>
        <taxon>Embryophyta</taxon>
        <taxon>Tracheophyta</taxon>
        <taxon>Spermatophyta</taxon>
        <taxon>Magnoliopsida</taxon>
        <taxon>Liliopsida</taxon>
        <taxon>Araceae</taxon>
        <taxon>Aroideae</taxon>
        <taxon>Colocasieae</taxon>
        <taxon>Colocasia</taxon>
    </lineage>
</organism>
<protein>
    <recommendedName>
        <fullName evidence="1">Bifunctional inhibitor/plant lipid transfer protein/seed storage helical domain-containing protein</fullName>
    </recommendedName>
</protein>
<dbReference type="SUPFAM" id="SSF47699">
    <property type="entry name" value="Bifunctional inhibitor/lipid-transfer protein/seed storage 2S albumin"/>
    <property type="match status" value="1"/>
</dbReference>
<dbReference type="InterPro" id="IPR044741">
    <property type="entry name" value="NsLTP-like"/>
</dbReference>
<name>A0A843XFG3_COLES</name>
<evidence type="ECO:0000313" key="2">
    <source>
        <dbReference type="EMBL" id="MQM17897.1"/>
    </source>
</evidence>
<evidence type="ECO:0000313" key="3">
    <source>
        <dbReference type="Proteomes" id="UP000652761"/>
    </source>
</evidence>
<feature type="domain" description="Bifunctional inhibitor/plant lipid transfer protein/seed storage helical" evidence="1">
    <location>
        <begin position="96"/>
        <end position="168"/>
    </location>
</feature>
<dbReference type="Pfam" id="PF00234">
    <property type="entry name" value="Tryp_alpha_amyl"/>
    <property type="match status" value="1"/>
</dbReference>
<dbReference type="GO" id="GO:0005504">
    <property type="term" value="F:fatty acid binding"/>
    <property type="evidence" value="ECO:0007669"/>
    <property type="project" value="InterPro"/>
</dbReference>
<dbReference type="CDD" id="cd04660">
    <property type="entry name" value="nsLTP_like"/>
    <property type="match status" value="1"/>
</dbReference>